<comment type="pathway">
    <text evidence="1">Cofactor biosynthesis; NAD(+) biosynthesis; nicotinate D-ribonucleotide from nicotinate: step 1/1.</text>
</comment>
<evidence type="ECO:0000256" key="3">
    <source>
        <dbReference type="ARBA" id="ARBA00022553"/>
    </source>
</evidence>
<dbReference type="InterPro" id="IPR037128">
    <property type="entry name" value="Quinolinate_PRibosylTase_N_sf"/>
</dbReference>
<evidence type="ECO:0000256" key="1">
    <source>
        <dbReference type="ARBA" id="ARBA00004952"/>
    </source>
</evidence>
<keyword evidence="6 11" id="KW-0808">Transferase</keyword>
<reference evidence="11 12" key="1">
    <citation type="journal article" date="2020" name="Front. Microbiol.">
        <title>Single-cell genomics of novel Actinobacteria with the Wood-Ljungdahl pathway discovered in a serpentinizing system.</title>
        <authorList>
            <person name="Merino N."/>
            <person name="Kawai M."/>
            <person name="Boyd E.S."/>
            <person name="Colman D.R."/>
            <person name="McGlynn S.E."/>
            <person name="Nealson K.H."/>
            <person name="Kurokawa K."/>
            <person name="Hongoh Y."/>
        </authorList>
    </citation>
    <scope>NUCLEOTIDE SEQUENCE [LARGE SCALE GENOMIC DNA]</scope>
    <source>
        <strain evidence="11 12">S06</strain>
    </source>
</reference>
<dbReference type="SUPFAM" id="SSF51690">
    <property type="entry name" value="Nicotinate/Quinolinate PRTase C-terminal domain-like"/>
    <property type="match status" value="1"/>
</dbReference>
<evidence type="ECO:0000256" key="7">
    <source>
        <dbReference type="ARBA" id="ARBA00047445"/>
    </source>
</evidence>
<evidence type="ECO:0000313" key="12">
    <source>
        <dbReference type="Proteomes" id="UP000580051"/>
    </source>
</evidence>
<proteinExistence type="predicted"/>
<protein>
    <recommendedName>
        <fullName evidence="2">nicotinate phosphoribosyltransferase</fullName>
        <ecNumber evidence="2">6.3.4.21</ecNumber>
    </recommendedName>
</protein>
<evidence type="ECO:0000256" key="4">
    <source>
        <dbReference type="ARBA" id="ARBA00022598"/>
    </source>
</evidence>
<dbReference type="UniPathway" id="UPA00253">
    <property type="reaction ID" value="UER00457"/>
</dbReference>
<evidence type="ECO:0000256" key="5">
    <source>
        <dbReference type="ARBA" id="ARBA00022642"/>
    </source>
</evidence>
<comment type="catalytic activity">
    <reaction evidence="7">
        <text>nicotinate beta-D-ribonucleotide + CO2 + diphosphate = quinolinate + 5-phospho-alpha-D-ribose 1-diphosphate + 2 H(+)</text>
        <dbReference type="Rhea" id="RHEA:12733"/>
        <dbReference type="ChEBI" id="CHEBI:15378"/>
        <dbReference type="ChEBI" id="CHEBI:16526"/>
        <dbReference type="ChEBI" id="CHEBI:29959"/>
        <dbReference type="ChEBI" id="CHEBI:33019"/>
        <dbReference type="ChEBI" id="CHEBI:57502"/>
        <dbReference type="ChEBI" id="CHEBI:58017"/>
        <dbReference type="EC" id="2.4.2.19"/>
    </reaction>
</comment>
<sequence length="404" mass="45075">MRRGAPHRMKIVLFSRKKEMFYTASDEEIKQGQITDVYLARTLEIIKATNMDKYVKAEIFLKSFRDNYEWGVLAGVEEALRLLEGLKVTVRSMKEGTLFRVREPVMVIEGMYSEFCVYETALLGLLCQASGIASKAARCRVAAGDKLVVSFGARRMHPAIAPMIDKNAYIGGCDAVSVIKSAELIGLDPMGTIPHALILIYGDTVEATKAFDEVIDKKVNRVSLIDTFNDEKFEAVRVAEALGDKLFAVRLDTPSSRRGNFHELIQEVRWELDLRGYNSVKILVSGGIDEKDILELKDVVDAFGVGTSISSAPVLDFALDIVEVEGKALAKRGKMSGEKKVLRCESCGRDWTVAIKEERERCDCGGVLTDLLECFIVDGKIISPIPEPRKIREYVMEQLRKFAS</sequence>
<dbReference type="RefSeq" id="WP_258187109.1">
    <property type="nucleotide sequence ID" value="NZ_BLRV01000024.1"/>
</dbReference>
<evidence type="ECO:0000256" key="2">
    <source>
        <dbReference type="ARBA" id="ARBA00013236"/>
    </source>
</evidence>
<keyword evidence="4" id="KW-0436">Ligase</keyword>
<feature type="domain" description="Quinolinate phosphoribosyl transferase C-terminal" evidence="9">
    <location>
        <begin position="132"/>
        <end position="320"/>
    </location>
</feature>
<dbReference type="Gene3D" id="3.20.20.70">
    <property type="entry name" value="Aldolase class I"/>
    <property type="match status" value="1"/>
</dbReference>
<comment type="catalytic activity">
    <reaction evidence="8">
        <text>5-phospho-alpha-D-ribose 1-diphosphate + nicotinate + ATP + H2O = nicotinate beta-D-ribonucleotide + ADP + phosphate + diphosphate</text>
        <dbReference type="Rhea" id="RHEA:36163"/>
        <dbReference type="ChEBI" id="CHEBI:15377"/>
        <dbReference type="ChEBI" id="CHEBI:30616"/>
        <dbReference type="ChEBI" id="CHEBI:32544"/>
        <dbReference type="ChEBI" id="CHEBI:33019"/>
        <dbReference type="ChEBI" id="CHEBI:43474"/>
        <dbReference type="ChEBI" id="CHEBI:57502"/>
        <dbReference type="ChEBI" id="CHEBI:58017"/>
        <dbReference type="ChEBI" id="CHEBI:456216"/>
        <dbReference type="EC" id="6.3.4.21"/>
    </reaction>
</comment>
<dbReference type="EC" id="6.3.4.21" evidence="2"/>
<evidence type="ECO:0000259" key="9">
    <source>
        <dbReference type="Pfam" id="PF01729"/>
    </source>
</evidence>
<dbReference type="NCBIfam" id="NF006415">
    <property type="entry name" value="PRK08662.1"/>
    <property type="match status" value="1"/>
</dbReference>
<dbReference type="InterPro" id="IPR036068">
    <property type="entry name" value="Nicotinate_pribotase-like_C"/>
</dbReference>
<keyword evidence="5" id="KW-0662">Pyridine nucleotide biosynthesis</keyword>
<dbReference type="PIRSF" id="PIRSF000484">
    <property type="entry name" value="NAPRT"/>
    <property type="match status" value="1"/>
</dbReference>
<dbReference type="InterPro" id="IPR022412">
    <property type="entry name" value="Quinolinate_PRibosylTrfase_N"/>
</dbReference>
<dbReference type="InterPro" id="IPR035809">
    <property type="entry name" value="NAPRTase_arc-type"/>
</dbReference>
<dbReference type="GO" id="GO:0009435">
    <property type="term" value="P:NAD+ biosynthetic process"/>
    <property type="evidence" value="ECO:0007669"/>
    <property type="project" value="UniProtKB-UniPathway"/>
</dbReference>
<name>A0A6V8NLS5_9ACTN</name>
<dbReference type="Gene3D" id="3.90.1170.20">
    <property type="entry name" value="Quinolinate phosphoribosyl transferase, N-terminal domain"/>
    <property type="match status" value="1"/>
</dbReference>
<dbReference type="InterPro" id="IPR013785">
    <property type="entry name" value="Aldolase_TIM"/>
</dbReference>
<dbReference type="SUPFAM" id="SSF54675">
    <property type="entry name" value="Nicotinate/Quinolinate PRTase N-terminal domain-like"/>
    <property type="match status" value="1"/>
</dbReference>
<dbReference type="GO" id="GO:0004514">
    <property type="term" value="F:nicotinate-nucleotide diphosphorylase (carboxylating) activity"/>
    <property type="evidence" value="ECO:0007669"/>
    <property type="project" value="UniProtKB-EC"/>
</dbReference>
<dbReference type="Proteomes" id="UP000580051">
    <property type="component" value="Unassembled WGS sequence"/>
</dbReference>
<dbReference type="AlphaFoldDB" id="A0A6V8NLS5"/>
<dbReference type="InterPro" id="IPR053190">
    <property type="entry name" value="NAPRTase-like"/>
</dbReference>
<evidence type="ECO:0000256" key="6">
    <source>
        <dbReference type="ARBA" id="ARBA00022679"/>
    </source>
</evidence>
<dbReference type="EMBL" id="BLRV01000024">
    <property type="protein sequence ID" value="GFP21185.1"/>
    <property type="molecule type" value="Genomic_DNA"/>
</dbReference>
<gene>
    <name evidence="11" type="ORF">HKBW3S06_00411</name>
</gene>
<dbReference type="CDD" id="cd01571">
    <property type="entry name" value="NAPRTase_B"/>
    <property type="match status" value="1"/>
</dbReference>
<comment type="caution">
    <text evidence="11">The sequence shown here is derived from an EMBL/GenBank/DDBJ whole genome shotgun (WGS) entry which is preliminary data.</text>
</comment>
<keyword evidence="11" id="KW-0328">Glycosyltransferase</keyword>
<dbReference type="Pfam" id="PF02749">
    <property type="entry name" value="QRPTase_N"/>
    <property type="match status" value="1"/>
</dbReference>
<dbReference type="InterPro" id="IPR007229">
    <property type="entry name" value="Nic_PRibTrfase-Fam"/>
</dbReference>
<dbReference type="Pfam" id="PF01729">
    <property type="entry name" value="QRPTase_C"/>
    <property type="match status" value="1"/>
</dbReference>
<evidence type="ECO:0000259" key="10">
    <source>
        <dbReference type="Pfam" id="PF02749"/>
    </source>
</evidence>
<dbReference type="GO" id="GO:0004516">
    <property type="term" value="F:nicotinate phosphoribosyltransferase activity"/>
    <property type="evidence" value="ECO:0007669"/>
    <property type="project" value="UniProtKB-EC"/>
</dbReference>
<feature type="domain" description="Quinolinate phosphoribosyl transferase N-terminal" evidence="10">
    <location>
        <begin position="36"/>
        <end position="130"/>
    </location>
</feature>
<dbReference type="PANTHER" id="PTHR43202:SF1">
    <property type="entry name" value="NICOTINATE PHOSPHORIBOSYLTRANSFERASE"/>
    <property type="match status" value="1"/>
</dbReference>
<accession>A0A6V8NLS5</accession>
<organism evidence="11 12">
    <name type="scientific">Candidatus Hakubella thermalkaliphila</name>
    <dbReference type="NCBI Taxonomy" id="2754717"/>
    <lineage>
        <taxon>Bacteria</taxon>
        <taxon>Bacillati</taxon>
        <taxon>Actinomycetota</taxon>
        <taxon>Actinomycetota incertae sedis</taxon>
        <taxon>Candidatus Hakubellales</taxon>
        <taxon>Candidatus Hakubellaceae</taxon>
        <taxon>Candidatus Hakubella</taxon>
    </lineage>
</organism>
<dbReference type="PANTHER" id="PTHR43202">
    <property type="entry name" value="NICOTINATE-NUCLEOTIDE PYROPHOSPHORYLASE"/>
    <property type="match status" value="1"/>
</dbReference>
<evidence type="ECO:0000313" key="11">
    <source>
        <dbReference type="EMBL" id="GFP21185.1"/>
    </source>
</evidence>
<evidence type="ECO:0000256" key="8">
    <source>
        <dbReference type="ARBA" id="ARBA00048668"/>
    </source>
</evidence>
<dbReference type="InterPro" id="IPR002638">
    <property type="entry name" value="Quinolinate_PRibosylTrfase_C"/>
</dbReference>
<keyword evidence="3" id="KW-0597">Phosphoprotein</keyword>